<evidence type="ECO:0000256" key="9">
    <source>
        <dbReference type="ARBA" id="ARBA00022777"/>
    </source>
</evidence>
<comment type="caution">
    <text evidence="16">The sequence shown here is derived from an EMBL/GenBank/DDBJ whole genome shotgun (WGS) entry which is preliminary data.</text>
</comment>
<feature type="transmembrane region" description="Helical" evidence="14">
    <location>
        <begin position="200"/>
        <end position="222"/>
    </location>
</feature>
<dbReference type="CDD" id="cd18774">
    <property type="entry name" value="PDC2_HK_sensor"/>
    <property type="match status" value="1"/>
</dbReference>
<organism evidence="16 17">
    <name type="scientific">Chitinimonas lacunae</name>
    <dbReference type="NCBI Taxonomy" id="1963018"/>
    <lineage>
        <taxon>Bacteria</taxon>
        <taxon>Pseudomonadati</taxon>
        <taxon>Pseudomonadota</taxon>
        <taxon>Betaproteobacteria</taxon>
        <taxon>Neisseriales</taxon>
        <taxon>Chitinibacteraceae</taxon>
        <taxon>Chitinimonas</taxon>
    </lineage>
</organism>
<keyword evidence="12" id="KW-0902">Two-component regulatory system</keyword>
<evidence type="ECO:0000256" key="12">
    <source>
        <dbReference type="ARBA" id="ARBA00023012"/>
    </source>
</evidence>
<keyword evidence="4" id="KW-1003">Cell membrane</keyword>
<dbReference type="SMART" id="SM01049">
    <property type="entry name" value="Cache_2"/>
    <property type="match status" value="1"/>
</dbReference>
<keyword evidence="8" id="KW-0547">Nucleotide-binding</keyword>
<gene>
    <name evidence="16" type="ORF">ACFOW7_08340</name>
</gene>
<keyword evidence="17" id="KW-1185">Reference proteome</keyword>
<evidence type="ECO:0000256" key="11">
    <source>
        <dbReference type="ARBA" id="ARBA00022989"/>
    </source>
</evidence>
<keyword evidence="5" id="KW-0597">Phosphoprotein</keyword>
<dbReference type="Pfam" id="PF07730">
    <property type="entry name" value="HisKA_3"/>
    <property type="match status" value="1"/>
</dbReference>
<dbReference type="EMBL" id="JBHSBU010000001">
    <property type="protein sequence ID" value="MFC4159365.1"/>
    <property type="molecule type" value="Genomic_DNA"/>
</dbReference>
<dbReference type="Gene3D" id="3.30.450.20">
    <property type="entry name" value="PAS domain"/>
    <property type="match status" value="1"/>
</dbReference>
<dbReference type="PANTHER" id="PTHR24421:SF10">
    <property type="entry name" value="NITRATE_NITRITE SENSOR PROTEIN NARQ"/>
    <property type="match status" value="1"/>
</dbReference>
<evidence type="ECO:0000256" key="2">
    <source>
        <dbReference type="ARBA" id="ARBA00004651"/>
    </source>
</evidence>
<accession>A0ABV8MQ90</accession>
<dbReference type="EC" id="2.7.13.3" evidence="3"/>
<evidence type="ECO:0000256" key="13">
    <source>
        <dbReference type="ARBA" id="ARBA00023136"/>
    </source>
</evidence>
<evidence type="ECO:0000313" key="16">
    <source>
        <dbReference type="EMBL" id="MFC4159365.1"/>
    </source>
</evidence>
<sequence>MKFKYKIVALTVLPLLCAVLVIGLLVHYQAQRMVEQQAALIEEDFLAAKRIELAHYVEMANSLIEPLYRQRNDEEAKRQVKAILQALDYGDDGYFFVYDLTGRNLVHPRQPELVGRNLWNLTDAQGRYVIRSLLDAARRGEGYRRYSWRKPSTRQVAEKLSYVVLIPGWDWMIGTGLYLDDIDRATAQARERAAANVRATLWGLAAVALVAVLLVCAAGFALNVSESRLADGRLKVMAQRIVSLQEAERARVSRELHDGISQLLVSVKFQFELAQHRLEQGHPGAAADLAKGLAGLSDAIGEVRRISHDLRPSVLDSFGLPIALAQLADEFSRRTGMPVELSDTLGEQTVPDTLAVALFRIAQEALTNIERHASANSVRIELTHADRIVTLALCDDGRGFNPSQLRTSGGIGLRNIRERIEHLGGRVDLCSLPGATRLAVSVPLSEG</sequence>
<dbReference type="InterPro" id="IPR003594">
    <property type="entry name" value="HATPase_dom"/>
</dbReference>
<keyword evidence="7 14" id="KW-0812">Transmembrane</keyword>
<dbReference type="InterPro" id="IPR036890">
    <property type="entry name" value="HATPase_C_sf"/>
</dbReference>
<protein>
    <recommendedName>
        <fullName evidence="3">histidine kinase</fullName>
        <ecNumber evidence="3">2.7.13.3</ecNumber>
    </recommendedName>
</protein>
<evidence type="ECO:0000256" key="4">
    <source>
        <dbReference type="ARBA" id="ARBA00022475"/>
    </source>
</evidence>
<evidence type="ECO:0000256" key="5">
    <source>
        <dbReference type="ARBA" id="ARBA00022553"/>
    </source>
</evidence>
<dbReference type="InterPro" id="IPR011712">
    <property type="entry name" value="Sig_transdc_His_kin_sub3_dim/P"/>
</dbReference>
<evidence type="ECO:0000259" key="15">
    <source>
        <dbReference type="PROSITE" id="PS50109"/>
    </source>
</evidence>
<keyword evidence="6" id="KW-0808">Transferase</keyword>
<dbReference type="PIRSF" id="PIRSF037314">
    <property type="entry name" value="STHK_MctS"/>
    <property type="match status" value="1"/>
</dbReference>
<name>A0ABV8MQ90_9NEIS</name>
<dbReference type="SMART" id="SM00387">
    <property type="entry name" value="HATPase_c"/>
    <property type="match status" value="1"/>
</dbReference>
<evidence type="ECO:0000256" key="8">
    <source>
        <dbReference type="ARBA" id="ARBA00022741"/>
    </source>
</evidence>
<proteinExistence type="predicted"/>
<evidence type="ECO:0000256" key="14">
    <source>
        <dbReference type="SAM" id="Phobius"/>
    </source>
</evidence>
<keyword evidence="10" id="KW-0067">ATP-binding</keyword>
<evidence type="ECO:0000256" key="10">
    <source>
        <dbReference type="ARBA" id="ARBA00022840"/>
    </source>
</evidence>
<evidence type="ECO:0000256" key="6">
    <source>
        <dbReference type="ARBA" id="ARBA00022679"/>
    </source>
</evidence>
<dbReference type="CDD" id="cd16917">
    <property type="entry name" value="HATPase_UhpB-NarQ-NarX-like"/>
    <property type="match status" value="1"/>
</dbReference>
<keyword evidence="13 14" id="KW-0472">Membrane</keyword>
<dbReference type="Pfam" id="PF17200">
    <property type="entry name" value="sCache_2"/>
    <property type="match status" value="1"/>
</dbReference>
<dbReference type="PROSITE" id="PS50109">
    <property type="entry name" value="HIS_KIN"/>
    <property type="match status" value="1"/>
</dbReference>
<dbReference type="RefSeq" id="WP_378163047.1">
    <property type="nucleotide sequence ID" value="NZ_JBHSBU010000001.1"/>
</dbReference>
<dbReference type="InterPro" id="IPR033480">
    <property type="entry name" value="sCache_2"/>
</dbReference>
<keyword evidence="9" id="KW-0418">Kinase</keyword>
<dbReference type="Gene3D" id="3.30.565.10">
    <property type="entry name" value="Histidine kinase-like ATPase, C-terminal domain"/>
    <property type="match status" value="1"/>
</dbReference>
<dbReference type="InterPro" id="IPR050482">
    <property type="entry name" value="Sensor_HK_TwoCompSys"/>
</dbReference>
<reference evidence="17" key="1">
    <citation type="journal article" date="2019" name="Int. J. Syst. Evol. Microbiol.">
        <title>The Global Catalogue of Microorganisms (GCM) 10K type strain sequencing project: providing services to taxonomists for standard genome sequencing and annotation.</title>
        <authorList>
            <consortium name="The Broad Institute Genomics Platform"/>
            <consortium name="The Broad Institute Genome Sequencing Center for Infectious Disease"/>
            <person name="Wu L."/>
            <person name="Ma J."/>
        </authorList>
    </citation>
    <scope>NUCLEOTIDE SEQUENCE [LARGE SCALE GENOMIC DNA]</scope>
    <source>
        <strain evidence="17">LMG 29894</strain>
    </source>
</reference>
<dbReference type="InterPro" id="IPR005467">
    <property type="entry name" value="His_kinase_dom"/>
</dbReference>
<keyword evidence="11 14" id="KW-1133">Transmembrane helix</keyword>
<evidence type="ECO:0000256" key="7">
    <source>
        <dbReference type="ARBA" id="ARBA00022692"/>
    </source>
</evidence>
<dbReference type="InterPro" id="IPR017171">
    <property type="entry name" value="Sig_transdc_His_kinase_MctS"/>
</dbReference>
<evidence type="ECO:0000256" key="1">
    <source>
        <dbReference type="ARBA" id="ARBA00000085"/>
    </source>
</evidence>
<dbReference type="Proteomes" id="UP001595791">
    <property type="component" value="Unassembled WGS sequence"/>
</dbReference>
<feature type="domain" description="Histidine kinase" evidence="15">
    <location>
        <begin position="358"/>
        <end position="446"/>
    </location>
</feature>
<dbReference type="PANTHER" id="PTHR24421">
    <property type="entry name" value="NITRATE/NITRITE SENSOR PROTEIN NARX-RELATED"/>
    <property type="match status" value="1"/>
</dbReference>
<comment type="catalytic activity">
    <reaction evidence="1">
        <text>ATP + protein L-histidine = ADP + protein N-phospho-L-histidine.</text>
        <dbReference type="EC" id="2.7.13.3"/>
    </reaction>
</comment>
<dbReference type="SUPFAM" id="SSF55874">
    <property type="entry name" value="ATPase domain of HSP90 chaperone/DNA topoisomerase II/histidine kinase"/>
    <property type="match status" value="1"/>
</dbReference>
<comment type="subcellular location">
    <subcellularLocation>
        <location evidence="2">Cell membrane</location>
        <topology evidence="2">Multi-pass membrane protein</topology>
    </subcellularLocation>
</comment>
<evidence type="ECO:0000256" key="3">
    <source>
        <dbReference type="ARBA" id="ARBA00012438"/>
    </source>
</evidence>
<dbReference type="Gene3D" id="1.20.5.1930">
    <property type="match status" value="1"/>
</dbReference>
<evidence type="ECO:0000313" key="17">
    <source>
        <dbReference type="Proteomes" id="UP001595791"/>
    </source>
</evidence>
<dbReference type="Pfam" id="PF02518">
    <property type="entry name" value="HATPase_c"/>
    <property type="match status" value="1"/>
</dbReference>